<dbReference type="RefSeq" id="XP_008456068.1">
    <property type="nucleotide sequence ID" value="XM_008457846.2"/>
</dbReference>
<dbReference type="GO" id="GO:0034702">
    <property type="term" value="C:monoatomic ion channel complex"/>
    <property type="evidence" value="ECO:0007669"/>
    <property type="project" value="UniProtKB-KW"/>
</dbReference>
<evidence type="ECO:0000313" key="17">
    <source>
        <dbReference type="EnsemblPlants" id="MELO3C019454.2.1"/>
    </source>
</evidence>
<comment type="similarity">
    <text evidence="2 13">Belongs to the potassium channel family. Plant (TC 1.A.1.4) subfamily.</text>
</comment>
<feature type="domain" description="Cyclic nucleotide-binding" evidence="15">
    <location>
        <begin position="403"/>
        <end position="522"/>
    </location>
</feature>
<dbReference type="InterPro" id="IPR021789">
    <property type="entry name" value="KHA_dom"/>
</dbReference>
<evidence type="ECO:0000256" key="14">
    <source>
        <dbReference type="SAM" id="MobiDB-lite"/>
    </source>
</evidence>
<evidence type="ECO:0000256" key="9">
    <source>
        <dbReference type="ARBA" id="ARBA00022989"/>
    </source>
</evidence>
<feature type="region of interest" description="Disordered" evidence="14">
    <location>
        <begin position="1"/>
        <end position="43"/>
    </location>
</feature>
<organism evidence="18 19">
    <name type="scientific">Cucumis melo</name>
    <name type="common">Muskmelon</name>
    <dbReference type="NCBI Taxonomy" id="3656"/>
    <lineage>
        <taxon>Eukaryota</taxon>
        <taxon>Viridiplantae</taxon>
        <taxon>Streptophyta</taxon>
        <taxon>Embryophyta</taxon>
        <taxon>Tracheophyta</taxon>
        <taxon>Spermatophyta</taxon>
        <taxon>Magnoliopsida</taxon>
        <taxon>eudicotyledons</taxon>
        <taxon>Gunneridae</taxon>
        <taxon>Pentapetalae</taxon>
        <taxon>rosids</taxon>
        <taxon>fabids</taxon>
        <taxon>Cucurbitales</taxon>
        <taxon>Cucurbitaceae</taxon>
        <taxon>Benincaseae</taxon>
        <taxon>Cucumis</taxon>
    </lineage>
</organism>
<dbReference type="GO" id="GO:0009737">
    <property type="term" value="P:response to abscisic acid"/>
    <property type="evidence" value="ECO:0007669"/>
    <property type="project" value="EnsemblPlants"/>
</dbReference>
<feature type="domain" description="KHA" evidence="16">
    <location>
        <begin position="562"/>
        <end position="634"/>
    </location>
</feature>
<keyword evidence="8 13" id="KW-0630">Potassium</keyword>
<evidence type="ECO:0000259" key="16">
    <source>
        <dbReference type="PROSITE" id="PS51490"/>
    </source>
</evidence>
<evidence type="ECO:0000256" key="8">
    <source>
        <dbReference type="ARBA" id="ARBA00022958"/>
    </source>
</evidence>
<evidence type="ECO:0000313" key="18">
    <source>
        <dbReference type="Proteomes" id="UP001652600"/>
    </source>
</evidence>
<keyword evidence="9 13" id="KW-1133">Transmembrane helix</keyword>
<dbReference type="GO" id="GO:0005789">
    <property type="term" value="C:endoplasmic reticulum membrane"/>
    <property type="evidence" value="ECO:0007669"/>
    <property type="project" value="EnsemblPlants"/>
</dbReference>
<dbReference type="FunFam" id="1.10.287.70:FF:000123">
    <property type="entry name" value="Potassium channel KAT3"/>
    <property type="match status" value="1"/>
</dbReference>
<evidence type="ECO:0000256" key="11">
    <source>
        <dbReference type="ARBA" id="ARBA00023136"/>
    </source>
</evidence>
<evidence type="ECO:0000256" key="10">
    <source>
        <dbReference type="ARBA" id="ARBA00023065"/>
    </source>
</evidence>
<keyword evidence="6 13" id="KW-0631">Potassium channel</keyword>
<feature type="transmembrane region" description="Helical" evidence="13">
    <location>
        <begin position="220"/>
        <end position="245"/>
    </location>
</feature>
<evidence type="ECO:0000313" key="19">
    <source>
        <dbReference type="RefSeq" id="XP_008456068.1"/>
    </source>
</evidence>
<feature type="compositionally biased region" description="Basic and acidic residues" evidence="14">
    <location>
        <begin position="14"/>
        <end position="30"/>
    </location>
</feature>
<dbReference type="PROSITE" id="PS51490">
    <property type="entry name" value="KHA"/>
    <property type="match status" value="1"/>
</dbReference>
<dbReference type="Pfam" id="PF00520">
    <property type="entry name" value="Ion_trans"/>
    <property type="match status" value="1"/>
</dbReference>
<keyword evidence="10 13" id="KW-0406">Ion transport</keyword>
<sequence length="634" mass="73108">MEMNLPNGVGAAEKNGEEKKKEDQKQGSEDHDNDSDSDSDMPSSLSLRELSKVILPPLGVSSFTDGSKVKSNRWIISPMSSRYRWWQSFMVVLVAYSVWVYPLEVAFLDAIPRRKLLIVDSIVDIFFAIDIVFTFFVAYIDHRTQLLVRDSKKIAIRYLSTWFLMDLASTIPFDTLAYLSTGKYDLCLPFALLGLLRFWRLRRVKQFFTRLEKDIRFSYFWVRCARLLSVTLFYVHCAGCVYYLLADRYPHQGKTWIGTLFPNFKEISFGVRYTSAMYWSITTMTTVGYGDLHAVNTVEMIFIIFYMLFNLGLTAYLIGNMTNLVVEGTRRTMEFRNSIEMASNFVNRNRLPSRLKEHILAYMCLRFKAESLNQQHLIEQLPKSICKSICQQLFLPTVEKVYLFKGVSKETLVVLVAKMKAEYIPPKEDVIIQNDTPDEVYIIVSGEIEIIDCEMDVERIVGALHCGSMFGEVGALCCKNQNFTYRTRTLSQLLKLKTSVLQEAMNFKQEDSMVIVKNFLQERELSHKITIEGSPEKEVPTLIEEKDQSFNWKHSIELDFARVNIYKGHPVARKQASCDDPGKLIRLPHSMEELKKLAGEKFGFDARNAVLTNEEGSEIDSIDVIRDNDKIYFS</sequence>
<evidence type="ECO:0000256" key="3">
    <source>
        <dbReference type="ARBA" id="ARBA00022448"/>
    </source>
</evidence>
<feature type="transmembrane region" description="Helical" evidence="13">
    <location>
        <begin position="121"/>
        <end position="142"/>
    </location>
</feature>
<protein>
    <recommendedName>
        <fullName evidence="13">Potassium channel</fullName>
    </recommendedName>
</protein>
<dbReference type="GO" id="GO:0042391">
    <property type="term" value="P:regulation of membrane potential"/>
    <property type="evidence" value="ECO:0007669"/>
    <property type="project" value="EnsemblPlants"/>
</dbReference>
<dbReference type="GeneID" id="103496112"/>
<accession>A0A1S3C3M3</accession>
<dbReference type="InterPro" id="IPR014710">
    <property type="entry name" value="RmlC-like_jellyroll"/>
</dbReference>
<reference evidence="17" key="1">
    <citation type="submission" date="2023-03" db="UniProtKB">
        <authorList>
            <consortium name="EnsemblPlants"/>
        </authorList>
    </citation>
    <scope>IDENTIFICATION</scope>
</reference>
<evidence type="ECO:0000256" key="4">
    <source>
        <dbReference type="ARBA" id="ARBA00022538"/>
    </source>
</evidence>
<evidence type="ECO:0000256" key="5">
    <source>
        <dbReference type="ARBA" id="ARBA00022692"/>
    </source>
</evidence>
<name>A0A1S3C3M3_CUCME</name>
<keyword evidence="4 13" id="KW-0633">Potassium transport</keyword>
<dbReference type="InParanoid" id="A0A1S3C3M3"/>
<evidence type="ECO:0000256" key="1">
    <source>
        <dbReference type="ARBA" id="ARBA00004141"/>
    </source>
</evidence>
<evidence type="ECO:0000256" key="13">
    <source>
        <dbReference type="RuleBase" id="RU369015"/>
    </source>
</evidence>
<comment type="caution">
    <text evidence="13">Lacks conserved residue(s) required for the propagation of feature annotation.</text>
</comment>
<dbReference type="PANTHER" id="PTHR45743">
    <property type="entry name" value="POTASSIUM CHANNEL AKT1"/>
    <property type="match status" value="1"/>
</dbReference>
<dbReference type="SUPFAM" id="SSF81324">
    <property type="entry name" value="Voltage-gated potassium channels"/>
    <property type="match status" value="1"/>
</dbReference>
<gene>
    <name evidence="19" type="primary">LOC103496112</name>
    <name evidence="17" type="synonym">103496112</name>
</gene>
<evidence type="ECO:0000256" key="12">
    <source>
        <dbReference type="ARBA" id="ARBA00023303"/>
    </source>
</evidence>
<dbReference type="EnsemblPlants" id="MELO3C019454.2.1">
    <property type="protein sequence ID" value="MELO3C019454.2.1"/>
    <property type="gene ID" value="MELO3C019454.2"/>
</dbReference>
<keyword evidence="11 13" id="KW-0472">Membrane</keyword>
<dbReference type="GO" id="GO:0005242">
    <property type="term" value="F:inward rectifier potassium channel activity"/>
    <property type="evidence" value="ECO:0007669"/>
    <property type="project" value="EnsemblPlants"/>
</dbReference>
<evidence type="ECO:0000259" key="15">
    <source>
        <dbReference type="PROSITE" id="PS50042"/>
    </source>
</evidence>
<dbReference type="Pfam" id="PF00027">
    <property type="entry name" value="cNMP_binding"/>
    <property type="match status" value="1"/>
</dbReference>
<dbReference type="KEGG" id="cmo:103496112"/>
<dbReference type="InterPro" id="IPR005821">
    <property type="entry name" value="Ion_trans_dom"/>
</dbReference>
<feature type="transmembrane region" description="Helical" evidence="13">
    <location>
        <begin position="154"/>
        <end position="171"/>
    </location>
</feature>
<dbReference type="SUPFAM" id="SSF51206">
    <property type="entry name" value="cAMP-binding domain-like"/>
    <property type="match status" value="1"/>
</dbReference>
<comment type="domain">
    <text evidence="13">The segment S4 is probably the voltage-sensor and is characterized by a series of positively charged amino acids. The pore-forming region H5 is enclosed by the transmembrane segments S5 and S6 in the Shaker-type (1P/6TM) and contains the GYGD signature motif which seems to be involved in potassium selectivity.</text>
</comment>
<dbReference type="CDD" id="cd00038">
    <property type="entry name" value="CAP_ED"/>
    <property type="match status" value="1"/>
</dbReference>
<keyword evidence="5 13" id="KW-0812">Transmembrane</keyword>
<dbReference type="SMART" id="SM00100">
    <property type="entry name" value="cNMP"/>
    <property type="match status" value="1"/>
</dbReference>
<evidence type="ECO:0000256" key="2">
    <source>
        <dbReference type="ARBA" id="ARBA00007929"/>
    </source>
</evidence>
<comment type="subunit">
    <text evidence="13">The potassium channel is composed of a homo- or heterotetrameric complex of pore-forming subunits.</text>
</comment>
<dbReference type="OrthoDB" id="426293at2759"/>
<dbReference type="Gramene" id="MELO3C019454.2.1">
    <property type="protein sequence ID" value="MELO3C019454.2.1"/>
    <property type="gene ID" value="MELO3C019454.2"/>
</dbReference>
<dbReference type="InterPro" id="IPR003938">
    <property type="entry name" value="K_chnl_volt-dep_EAG/ELK/ERG"/>
</dbReference>
<dbReference type="AlphaFoldDB" id="A0A1S3C3M3"/>
<dbReference type="FunFam" id="2.60.120.10:FF:000074">
    <property type="entry name" value="Potassium channel KAT2"/>
    <property type="match status" value="1"/>
</dbReference>
<dbReference type="GO" id="GO:0042802">
    <property type="term" value="F:identical protein binding"/>
    <property type="evidence" value="ECO:0007669"/>
    <property type="project" value="EnsemblPlants"/>
</dbReference>
<keyword evidence="12 13" id="KW-0407">Ion channel</keyword>
<evidence type="ECO:0000256" key="6">
    <source>
        <dbReference type="ARBA" id="ARBA00022826"/>
    </source>
</evidence>
<feature type="transmembrane region" description="Helical" evidence="13">
    <location>
        <begin position="83"/>
        <end position="101"/>
    </location>
</feature>
<dbReference type="InterPro" id="IPR000595">
    <property type="entry name" value="cNMP-bd_dom"/>
</dbReference>
<evidence type="ECO:0000256" key="7">
    <source>
        <dbReference type="ARBA" id="ARBA00022882"/>
    </source>
</evidence>
<comment type="domain">
    <text evidence="13">The KHA domain (rich in hydrophobic and acidic residues) present in the C-terminal part is likely to be important for tetramerization.</text>
</comment>
<feature type="transmembrane region" description="Helical" evidence="13">
    <location>
        <begin position="300"/>
        <end position="326"/>
    </location>
</feature>
<dbReference type="Pfam" id="PF11834">
    <property type="entry name" value="KHA"/>
    <property type="match status" value="1"/>
</dbReference>
<keyword evidence="18" id="KW-1185">Reference proteome</keyword>
<proteinExistence type="inferred from homology"/>
<keyword evidence="3 13" id="KW-0813">Transport</keyword>
<dbReference type="PRINTS" id="PR01463">
    <property type="entry name" value="EAGCHANLFMLY"/>
</dbReference>
<dbReference type="InterPro" id="IPR045319">
    <property type="entry name" value="KAT/AKT"/>
</dbReference>
<reference evidence="19" key="2">
    <citation type="submission" date="2025-04" db="UniProtKB">
        <authorList>
            <consortium name="RefSeq"/>
        </authorList>
    </citation>
    <scope>IDENTIFICATION</scope>
</reference>
<comment type="subcellular location">
    <subcellularLocation>
        <location evidence="1 13">Membrane</location>
        <topology evidence="1 13">Multi-pass membrane protein</topology>
    </subcellularLocation>
</comment>
<dbReference type="PROSITE" id="PS50042">
    <property type="entry name" value="CNMP_BINDING_3"/>
    <property type="match status" value="1"/>
</dbReference>
<dbReference type="InterPro" id="IPR018490">
    <property type="entry name" value="cNMP-bd_dom_sf"/>
</dbReference>
<dbReference type="Gene3D" id="2.60.120.10">
    <property type="entry name" value="Jelly Rolls"/>
    <property type="match status" value="1"/>
</dbReference>
<dbReference type="SMR" id="A0A1S3C3M3"/>
<dbReference type="Proteomes" id="UP001652600">
    <property type="component" value="Chromosome 6"/>
</dbReference>
<dbReference type="PANTHER" id="PTHR45743:SF21">
    <property type="entry name" value="POTASSIUM CHANNEL AKT2_3"/>
    <property type="match status" value="1"/>
</dbReference>
<keyword evidence="7 13" id="KW-0851">Voltage-gated channel</keyword>
<comment type="function">
    <text evidence="13">Potassium channel.</text>
</comment>
<dbReference type="Gene3D" id="1.10.287.70">
    <property type="match status" value="1"/>
</dbReference>
<dbReference type="eggNOG" id="KOG0498">
    <property type="taxonomic scope" value="Eukaryota"/>
</dbReference>